<accession>A0ACC2FQV5</accession>
<dbReference type="EMBL" id="CM055750">
    <property type="protein sequence ID" value="KAJ7993833.1"/>
    <property type="molecule type" value="Genomic_DNA"/>
</dbReference>
<keyword evidence="2" id="KW-1185">Reference proteome</keyword>
<evidence type="ECO:0000313" key="1">
    <source>
        <dbReference type="EMBL" id="KAJ7993833.1"/>
    </source>
</evidence>
<dbReference type="Proteomes" id="UP001157502">
    <property type="component" value="Chromosome 23"/>
</dbReference>
<protein>
    <submittedName>
        <fullName evidence="1">Uncharacterized protein</fullName>
    </submittedName>
</protein>
<gene>
    <name evidence="1" type="ORF">DPEC_G00258810</name>
</gene>
<sequence>MAGGSWSPTAVYGAGGPSASLGHRGGPRFQTSGRGPQVSCGVAGVRSKGAMLGAGEGCAEPKSATGVPSSSCAASHSF</sequence>
<name>A0ACC2FQV5_DALPE</name>
<proteinExistence type="predicted"/>
<organism evidence="1 2">
    <name type="scientific">Dallia pectoralis</name>
    <name type="common">Alaska blackfish</name>
    <dbReference type="NCBI Taxonomy" id="75939"/>
    <lineage>
        <taxon>Eukaryota</taxon>
        <taxon>Metazoa</taxon>
        <taxon>Chordata</taxon>
        <taxon>Craniata</taxon>
        <taxon>Vertebrata</taxon>
        <taxon>Euteleostomi</taxon>
        <taxon>Actinopterygii</taxon>
        <taxon>Neopterygii</taxon>
        <taxon>Teleostei</taxon>
        <taxon>Protacanthopterygii</taxon>
        <taxon>Esociformes</taxon>
        <taxon>Umbridae</taxon>
        <taxon>Dallia</taxon>
    </lineage>
</organism>
<reference evidence="1" key="1">
    <citation type="submission" date="2021-05" db="EMBL/GenBank/DDBJ databases">
        <authorList>
            <person name="Pan Q."/>
            <person name="Jouanno E."/>
            <person name="Zahm M."/>
            <person name="Klopp C."/>
            <person name="Cabau C."/>
            <person name="Louis A."/>
            <person name="Berthelot C."/>
            <person name="Parey E."/>
            <person name="Roest Crollius H."/>
            <person name="Montfort J."/>
            <person name="Robinson-Rechavi M."/>
            <person name="Bouchez O."/>
            <person name="Lampietro C."/>
            <person name="Lopez Roques C."/>
            <person name="Donnadieu C."/>
            <person name="Postlethwait J."/>
            <person name="Bobe J."/>
            <person name="Dillon D."/>
            <person name="Chandos A."/>
            <person name="von Hippel F."/>
            <person name="Guiguen Y."/>
        </authorList>
    </citation>
    <scope>NUCLEOTIDE SEQUENCE</scope>
    <source>
        <strain evidence="1">YG-Jan2019</strain>
    </source>
</reference>
<comment type="caution">
    <text evidence="1">The sequence shown here is derived from an EMBL/GenBank/DDBJ whole genome shotgun (WGS) entry which is preliminary data.</text>
</comment>
<evidence type="ECO:0000313" key="2">
    <source>
        <dbReference type="Proteomes" id="UP001157502"/>
    </source>
</evidence>